<organism evidence="2 3">
    <name type="scientific">Aplysia californica</name>
    <name type="common">California sea hare</name>
    <dbReference type="NCBI Taxonomy" id="6500"/>
    <lineage>
        <taxon>Eukaryota</taxon>
        <taxon>Metazoa</taxon>
        <taxon>Spiralia</taxon>
        <taxon>Lophotrochozoa</taxon>
        <taxon>Mollusca</taxon>
        <taxon>Gastropoda</taxon>
        <taxon>Heterobranchia</taxon>
        <taxon>Euthyneura</taxon>
        <taxon>Tectipleura</taxon>
        <taxon>Aplysiida</taxon>
        <taxon>Aplysioidea</taxon>
        <taxon>Aplysiidae</taxon>
        <taxon>Aplysia</taxon>
    </lineage>
</organism>
<proteinExistence type="predicted"/>
<accession>A0ABM0JML6</accession>
<feature type="compositionally biased region" description="Polar residues" evidence="1">
    <location>
        <begin position="65"/>
        <end position="85"/>
    </location>
</feature>
<feature type="compositionally biased region" description="Gly residues" evidence="1">
    <location>
        <begin position="39"/>
        <end position="56"/>
    </location>
</feature>
<keyword evidence="2" id="KW-1185">Reference proteome</keyword>
<name>A0ABM0JML6_APLCA</name>
<evidence type="ECO:0000313" key="3">
    <source>
        <dbReference type="RefSeq" id="XP_005097237.1"/>
    </source>
</evidence>
<evidence type="ECO:0000313" key="2">
    <source>
        <dbReference type="Proteomes" id="UP000694888"/>
    </source>
</evidence>
<dbReference type="GeneID" id="101846209"/>
<gene>
    <name evidence="3" type="primary">LOC101846209</name>
</gene>
<dbReference type="RefSeq" id="XP_005097237.1">
    <property type="nucleotide sequence ID" value="XM_005097180.1"/>
</dbReference>
<dbReference type="Proteomes" id="UP000694888">
    <property type="component" value="Unplaced"/>
</dbReference>
<reference evidence="3" key="1">
    <citation type="submission" date="2025-08" db="UniProtKB">
        <authorList>
            <consortium name="RefSeq"/>
        </authorList>
    </citation>
    <scope>IDENTIFICATION</scope>
</reference>
<evidence type="ECO:0000256" key="1">
    <source>
        <dbReference type="SAM" id="MobiDB-lite"/>
    </source>
</evidence>
<feature type="region of interest" description="Disordered" evidence="1">
    <location>
        <begin position="20"/>
        <end position="97"/>
    </location>
</feature>
<protein>
    <submittedName>
        <fullName evidence="3">Uncharacterized protein LOC101846209 isoform X2</fullName>
    </submittedName>
</protein>
<sequence length="97" mass="10092">MGDHMIKLLTCLREEGKDHKTPLLPTVTMPLIRPHHDGGLGGGGGRGGGGGGGGVGMQLAEGVSNDRTQLSEPESVNPEKSTQNLAEGKKKNRVILL</sequence>